<accession>W8S1B7</accession>
<dbReference type="HOGENOM" id="CLU_1151032_0_0_5"/>
<dbReference type="EMBL" id="CP004372">
    <property type="protein sequence ID" value="AHM03927.1"/>
    <property type="molecule type" value="Genomic_DNA"/>
</dbReference>
<keyword evidence="2" id="KW-1185">Reference proteome</keyword>
<evidence type="ECO:0008006" key="3">
    <source>
        <dbReference type="Google" id="ProtNLM"/>
    </source>
</evidence>
<gene>
    <name evidence="1" type="ORF">roselon_01545</name>
</gene>
<dbReference type="RefSeq" id="WP_025311759.1">
    <property type="nucleotide sequence ID" value="NZ_CP004372.1"/>
</dbReference>
<evidence type="ECO:0000313" key="1">
    <source>
        <dbReference type="EMBL" id="AHM03927.1"/>
    </source>
</evidence>
<evidence type="ECO:0000313" key="2">
    <source>
        <dbReference type="Proteomes" id="UP000019593"/>
    </source>
</evidence>
<proteinExistence type="predicted"/>
<dbReference type="eggNOG" id="ENOG5032G75">
    <property type="taxonomic scope" value="Bacteria"/>
</dbReference>
<dbReference type="Proteomes" id="UP000019593">
    <property type="component" value="Chromosome"/>
</dbReference>
<organism evidence="1 2">
    <name type="scientific">Roseicyclus elongatus DSM 19469</name>
    <dbReference type="NCBI Taxonomy" id="1294273"/>
    <lineage>
        <taxon>Bacteria</taxon>
        <taxon>Pseudomonadati</taxon>
        <taxon>Pseudomonadota</taxon>
        <taxon>Alphaproteobacteria</taxon>
        <taxon>Rhodobacterales</taxon>
        <taxon>Roseobacteraceae</taxon>
        <taxon>Roseicyclus</taxon>
    </lineage>
</organism>
<protein>
    <recommendedName>
        <fullName evidence="3">Sulfotransferase family protein</fullName>
    </recommendedName>
</protein>
<reference evidence="1 2" key="1">
    <citation type="submission" date="2013-03" db="EMBL/GenBank/DDBJ databases">
        <authorList>
            <person name="Fiebig A."/>
            <person name="Goeker M."/>
            <person name="Klenk H.-P.P."/>
        </authorList>
    </citation>
    <scope>NUCLEOTIDE SEQUENCE [LARGE SCALE GENOMIC DNA]</scope>
    <source>
        <strain evidence="2">DSM 19469</strain>
    </source>
</reference>
<dbReference type="KEGG" id="red:roselon_01545"/>
<dbReference type="AlphaFoldDB" id="W8S1B7"/>
<sequence length="253" mass="30056">MFQNDTDSARPPFFWLHIKKSAGQSTRARLHPHYVTVDRTHRIQNFPDSTPREWNDILNNYRVPLGRWQFRRALYARDFLYKDEWPAMPRFAFSRDPLDRCLSAFFYLDKPGRRGGVISRGAMIPFRPLRQAAIGYRFDRYLRKIEDVRASDRNDAPHGLHFATHTAAMWPDISDDAGTCLLSHVFDLRQMELGLALIHDLCGLPLPERPRTERVNENKRRLEFTPTRRQITKVEQLYEQDFVLHHDRLHRFD</sequence>
<name>W8S1B7_9RHOB</name>